<dbReference type="GO" id="GO:0006006">
    <property type="term" value="P:glucose metabolic process"/>
    <property type="evidence" value="ECO:0007669"/>
    <property type="project" value="TreeGrafter"/>
</dbReference>
<dbReference type="InterPro" id="IPR022673">
    <property type="entry name" value="Hexokinase_C"/>
</dbReference>
<dbReference type="Pfam" id="PF03727">
    <property type="entry name" value="Hexokinase_2"/>
    <property type="match status" value="1"/>
</dbReference>
<feature type="domain" description="Hexokinase N-terminal" evidence="14">
    <location>
        <begin position="41"/>
        <end position="265"/>
    </location>
</feature>
<dbReference type="GO" id="GO:0005524">
    <property type="term" value="F:ATP binding"/>
    <property type="evidence" value="ECO:0007669"/>
    <property type="project" value="UniProtKB-UniRule"/>
</dbReference>
<comment type="caution">
    <text evidence="16">The sequence shown here is derived from an EMBL/GenBank/DDBJ whole genome shotgun (WGS) entry which is preliminary data.</text>
</comment>
<dbReference type="GO" id="GO:0008865">
    <property type="term" value="F:fructokinase activity"/>
    <property type="evidence" value="ECO:0007669"/>
    <property type="project" value="TreeGrafter"/>
</dbReference>
<evidence type="ECO:0000259" key="14">
    <source>
        <dbReference type="Pfam" id="PF00349"/>
    </source>
</evidence>
<evidence type="ECO:0000256" key="11">
    <source>
        <dbReference type="RuleBase" id="RU362007"/>
    </source>
</evidence>
<comment type="similarity">
    <text evidence="3 11">Belongs to the hexokinase family.</text>
</comment>
<dbReference type="InterPro" id="IPR022672">
    <property type="entry name" value="Hexokinase_N"/>
</dbReference>
<evidence type="ECO:0000259" key="15">
    <source>
        <dbReference type="Pfam" id="PF03727"/>
    </source>
</evidence>
<name>A0AAD3HN29_9CHLO</name>
<organism evidence="16 17">
    <name type="scientific">Astrephomene gubernaculifera</name>
    <dbReference type="NCBI Taxonomy" id="47775"/>
    <lineage>
        <taxon>Eukaryota</taxon>
        <taxon>Viridiplantae</taxon>
        <taxon>Chlorophyta</taxon>
        <taxon>core chlorophytes</taxon>
        <taxon>Chlorophyceae</taxon>
        <taxon>CS clade</taxon>
        <taxon>Chlamydomonadales</taxon>
        <taxon>Astrephomenaceae</taxon>
        <taxon>Astrephomene</taxon>
    </lineage>
</organism>
<protein>
    <recommendedName>
        <fullName evidence="11">Phosphotransferase</fullName>
        <ecNumber evidence="11">2.7.1.-</ecNumber>
    </recommendedName>
</protein>
<feature type="signal peptide" evidence="13">
    <location>
        <begin position="1"/>
        <end position="18"/>
    </location>
</feature>
<dbReference type="Gene3D" id="3.30.420.40">
    <property type="match status" value="1"/>
</dbReference>
<evidence type="ECO:0000313" key="17">
    <source>
        <dbReference type="Proteomes" id="UP001054857"/>
    </source>
</evidence>
<comment type="pathway">
    <text evidence="1">Carbohydrate degradation; glycolysis; D-glyceraldehyde 3-phosphate and glycerone phosphate from D-glucose: step 1/4.</text>
</comment>
<evidence type="ECO:0000256" key="7">
    <source>
        <dbReference type="ARBA" id="ARBA00022840"/>
    </source>
</evidence>
<dbReference type="Proteomes" id="UP001054857">
    <property type="component" value="Unassembled WGS sequence"/>
</dbReference>
<evidence type="ECO:0000256" key="6">
    <source>
        <dbReference type="ARBA" id="ARBA00022777"/>
    </source>
</evidence>
<evidence type="ECO:0000256" key="9">
    <source>
        <dbReference type="ARBA" id="ARBA00044613"/>
    </source>
</evidence>
<feature type="region of interest" description="Disordered" evidence="12">
    <location>
        <begin position="162"/>
        <end position="191"/>
    </location>
</feature>
<dbReference type="SUPFAM" id="SSF53067">
    <property type="entry name" value="Actin-like ATPase domain"/>
    <property type="match status" value="2"/>
</dbReference>
<dbReference type="GO" id="GO:0006096">
    <property type="term" value="P:glycolytic process"/>
    <property type="evidence" value="ECO:0007669"/>
    <property type="project" value="UniProtKB-KW"/>
</dbReference>
<feature type="compositionally biased region" description="Low complexity" evidence="12">
    <location>
        <begin position="173"/>
        <end position="189"/>
    </location>
</feature>
<keyword evidence="6 11" id="KW-0418">Kinase</keyword>
<evidence type="ECO:0000256" key="5">
    <source>
        <dbReference type="ARBA" id="ARBA00022741"/>
    </source>
</evidence>
<feature type="chain" id="PRO_5042132901" description="Phosphotransferase" evidence="13">
    <location>
        <begin position="19"/>
        <end position="566"/>
    </location>
</feature>
<dbReference type="InterPro" id="IPR001312">
    <property type="entry name" value="Hexokinase"/>
</dbReference>
<proteinExistence type="inferred from homology"/>
<dbReference type="PROSITE" id="PS51748">
    <property type="entry name" value="HEXOKINASE_2"/>
    <property type="match status" value="1"/>
</dbReference>
<dbReference type="GO" id="GO:0005829">
    <property type="term" value="C:cytosol"/>
    <property type="evidence" value="ECO:0007669"/>
    <property type="project" value="TreeGrafter"/>
</dbReference>
<evidence type="ECO:0000256" key="3">
    <source>
        <dbReference type="ARBA" id="ARBA00009225"/>
    </source>
</evidence>
<dbReference type="InterPro" id="IPR043129">
    <property type="entry name" value="ATPase_NBD"/>
</dbReference>
<evidence type="ECO:0000256" key="8">
    <source>
        <dbReference type="ARBA" id="ARBA00023152"/>
    </source>
</evidence>
<dbReference type="GO" id="GO:0005739">
    <property type="term" value="C:mitochondrion"/>
    <property type="evidence" value="ECO:0007669"/>
    <property type="project" value="TreeGrafter"/>
</dbReference>
<accession>A0AAD3HN29</accession>
<dbReference type="PANTHER" id="PTHR19443">
    <property type="entry name" value="HEXOKINASE"/>
    <property type="match status" value="1"/>
</dbReference>
<dbReference type="PANTHER" id="PTHR19443:SF16">
    <property type="entry name" value="HEXOKINASE TYPE 1-RELATED"/>
    <property type="match status" value="1"/>
</dbReference>
<comment type="catalytic activity">
    <reaction evidence="10">
        <text>D-fructose + ATP = D-fructose 6-phosphate + ADP + H(+)</text>
        <dbReference type="Rhea" id="RHEA:16125"/>
        <dbReference type="ChEBI" id="CHEBI:15378"/>
        <dbReference type="ChEBI" id="CHEBI:30616"/>
        <dbReference type="ChEBI" id="CHEBI:37721"/>
        <dbReference type="ChEBI" id="CHEBI:61527"/>
        <dbReference type="ChEBI" id="CHEBI:456216"/>
        <dbReference type="EC" id="2.7.1.1"/>
    </reaction>
    <physiologicalReaction direction="left-to-right" evidence="10">
        <dbReference type="Rhea" id="RHEA:16126"/>
    </physiologicalReaction>
</comment>
<keyword evidence="8 11" id="KW-0324">Glycolysis</keyword>
<dbReference type="EMBL" id="BMAR01000015">
    <property type="protein sequence ID" value="GFR46728.1"/>
    <property type="molecule type" value="Genomic_DNA"/>
</dbReference>
<keyword evidence="4 11" id="KW-0808">Transferase</keyword>
<evidence type="ECO:0000256" key="2">
    <source>
        <dbReference type="ARBA" id="ARBA00005028"/>
    </source>
</evidence>
<evidence type="ECO:0000256" key="12">
    <source>
        <dbReference type="SAM" id="MobiDB-lite"/>
    </source>
</evidence>
<keyword evidence="13" id="KW-0732">Signal</keyword>
<dbReference type="Gene3D" id="3.40.367.20">
    <property type="match status" value="1"/>
</dbReference>
<keyword evidence="17" id="KW-1185">Reference proteome</keyword>
<evidence type="ECO:0000256" key="1">
    <source>
        <dbReference type="ARBA" id="ARBA00004888"/>
    </source>
</evidence>
<comment type="pathway">
    <text evidence="2">Carbohydrate metabolism; hexose metabolism.</text>
</comment>
<dbReference type="EC" id="2.7.1.-" evidence="11"/>
<evidence type="ECO:0000313" key="16">
    <source>
        <dbReference type="EMBL" id="GFR46728.1"/>
    </source>
</evidence>
<comment type="catalytic activity">
    <reaction evidence="9">
        <text>a D-hexose + ATP = a D-hexose 6-phosphate + ADP + H(+)</text>
        <dbReference type="Rhea" id="RHEA:22740"/>
        <dbReference type="ChEBI" id="CHEBI:4194"/>
        <dbReference type="ChEBI" id="CHEBI:15378"/>
        <dbReference type="ChEBI" id="CHEBI:30616"/>
        <dbReference type="ChEBI" id="CHEBI:229467"/>
        <dbReference type="ChEBI" id="CHEBI:456216"/>
        <dbReference type="EC" id="2.7.1.1"/>
    </reaction>
    <physiologicalReaction direction="left-to-right" evidence="9">
        <dbReference type="Rhea" id="RHEA:22741"/>
    </physiologicalReaction>
</comment>
<dbReference type="PRINTS" id="PR00475">
    <property type="entry name" value="HEXOKINASE"/>
</dbReference>
<gene>
    <name evidence="16" type="ORF">Agub_g8351</name>
</gene>
<evidence type="ECO:0000256" key="13">
    <source>
        <dbReference type="SAM" id="SignalP"/>
    </source>
</evidence>
<keyword evidence="7 11" id="KW-0067">ATP-binding</keyword>
<dbReference type="Pfam" id="PF00349">
    <property type="entry name" value="Hexokinase_1"/>
    <property type="match status" value="1"/>
</dbReference>
<keyword evidence="5 11" id="KW-0547">Nucleotide-binding</keyword>
<feature type="domain" description="Hexokinase C-terminal" evidence="15">
    <location>
        <begin position="272"/>
        <end position="547"/>
    </location>
</feature>
<evidence type="ECO:0000256" key="4">
    <source>
        <dbReference type="ARBA" id="ARBA00022679"/>
    </source>
</evidence>
<reference evidence="16 17" key="1">
    <citation type="journal article" date="2021" name="Sci. Rep.">
        <title>Genome sequencing of the multicellular alga Astrephomene provides insights into convergent evolution of germ-soma differentiation.</title>
        <authorList>
            <person name="Yamashita S."/>
            <person name="Yamamoto K."/>
            <person name="Matsuzaki R."/>
            <person name="Suzuki S."/>
            <person name="Yamaguchi H."/>
            <person name="Hirooka S."/>
            <person name="Minakuchi Y."/>
            <person name="Miyagishima S."/>
            <person name="Kawachi M."/>
            <person name="Toyoda A."/>
            <person name="Nozaki H."/>
        </authorList>
    </citation>
    <scope>NUCLEOTIDE SEQUENCE [LARGE SCALE GENOMIC DNA]</scope>
    <source>
        <strain evidence="16 17">NIES-4017</strain>
    </source>
</reference>
<dbReference type="AlphaFoldDB" id="A0AAD3HN29"/>
<dbReference type="GO" id="GO:0005536">
    <property type="term" value="F:D-glucose binding"/>
    <property type="evidence" value="ECO:0007669"/>
    <property type="project" value="InterPro"/>
</dbReference>
<dbReference type="GO" id="GO:0004340">
    <property type="term" value="F:glucokinase activity"/>
    <property type="evidence" value="ECO:0007669"/>
    <property type="project" value="TreeGrafter"/>
</dbReference>
<evidence type="ECO:0000256" key="10">
    <source>
        <dbReference type="ARBA" id="ARBA00047905"/>
    </source>
</evidence>
<feature type="compositionally biased region" description="Polar residues" evidence="12">
    <location>
        <begin position="163"/>
        <end position="172"/>
    </location>
</feature>
<dbReference type="GO" id="GO:0001678">
    <property type="term" value="P:intracellular glucose homeostasis"/>
    <property type="evidence" value="ECO:0007669"/>
    <property type="project" value="InterPro"/>
</dbReference>
<sequence>MRLAVALPVIGTTALALAVAWRKLQDAPLSVDYEQKLQVLLKRYKEQLLASPKRLAEVEAEFIAQMREGLASRTTVDGRRMMMLPTFVTRLPDGTETGECYALDLGGTNFRVMYVRLGPGRGEMAACDVEEVTLPREIYTGPGDKLFDFLASTLKSFIDRHQASASTSQPGDSSSSETAVTASASASSAPQRPLPVVGFCFSFAVEQSGLASGKLLGWTKGFSCPGVVGNDPVALLAAALFRAGRPCRVAALLNDTVGVLAAQRYLDSDTEVGVIIGTGTNACYVEQLTALTKWTAPPGAAAGGDGRTAVNMEWGAFFSPQLPRCMEDLQVDASSPHPGKYLFEKLLSGMFLGEAARRILFTVAKEIPGLLAASPAATAAAAAAAAAEDEAAVGEEAAAVAAGIPGRLATPGSLGSAALSAIVEDRTWGLRTTRKLLASELGVHAPSRRAAEVAKEVCTLVARRSAQLTAMALLAILRHNGWAKAVPPRPVTVAFDGGVYERFGAYRTMLSEEVSEQLGEAAAELRPYIRFVLSHDGSALGAAVLAAAAVTGEEAAAAAKAAANTA</sequence>